<evidence type="ECO:0000256" key="9">
    <source>
        <dbReference type="ARBA" id="ARBA00022837"/>
    </source>
</evidence>
<dbReference type="GO" id="GO:0016887">
    <property type="term" value="F:ATP hydrolysis activity"/>
    <property type="evidence" value="ECO:0007669"/>
    <property type="project" value="InterPro"/>
</dbReference>
<dbReference type="Proteomes" id="UP000887575">
    <property type="component" value="Unassembled WGS sequence"/>
</dbReference>
<keyword evidence="7" id="KW-0479">Metal-binding</keyword>
<dbReference type="InterPro" id="IPR004014">
    <property type="entry name" value="ATPase_P-typ_cation-transptr_N"/>
</dbReference>
<keyword evidence="12" id="KW-0703">Sarcoplasmic reticulum</keyword>
<dbReference type="InterPro" id="IPR059000">
    <property type="entry name" value="ATPase_P-type_domA"/>
</dbReference>
<keyword evidence="15" id="KW-0333">Golgi apparatus</keyword>
<dbReference type="SMART" id="SM00831">
    <property type="entry name" value="Cation_ATPase_N"/>
    <property type="match status" value="1"/>
</dbReference>
<evidence type="ECO:0000313" key="23">
    <source>
        <dbReference type="WBParaSite" id="MBELARI_LOCUS17214"/>
    </source>
</evidence>
<dbReference type="InterPro" id="IPR008250">
    <property type="entry name" value="ATPase_P-typ_transduc_dom_A_sf"/>
</dbReference>
<keyword evidence="17 20" id="KW-0472">Membrane</keyword>
<evidence type="ECO:0000256" key="5">
    <source>
        <dbReference type="ARBA" id="ARBA00022568"/>
    </source>
</evidence>
<comment type="caution">
    <text evidence="20">Lacks conserved residue(s) required for the propagation of feature annotation.</text>
</comment>
<keyword evidence="10 20" id="KW-0067">ATP-binding</keyword>
<evidence type="ECO:0000256" key="7">
    <source>
        <dbReference type="ARBA" id="ARBA00022723"/>
    </source>
</evidence>
<feature type="transmembrane region" description="Helical" evidence="20">
    <location>
        <begin position="325"/>
        <end position="344"/>
    </location>
</feature>
<dbReference type="NCBIfam" id="TIGR01522">
    <property type="entry name" value="ATPase-IIA2_Ca"/>
    <property type="match status" value="1"/>
</dbReference>
<evidence type="ECO:0000256" key="20">
    <source>
        <dbReference type="RuleBase" id="RU361146"/>
    </source>
</evidence>
<evidence type="ECO:0000256" key="14">
    <source>
        <dbReference type="ARBA" id="ARBA00022989"/>
    </source>
</evidence>
<dbReference type="SUPFAM" id="SSF81665">
    <property type="entry name" value="Calcium ATPase, transmembrane domain M"/>
    <property type="match status" value="1"/>
</dbReference>
<dbReference type="PRINTS" id="PR00119">
    <property type="entry name" value="CATATPASE"/>
</dbReference>
<feature type="transmembrane region" description="Helical" evidence="20">
    <location>
        <begin position="930"/>
        <end position="947"/>
    </location>
</feature>
<dbReference type="InterPro" id="IPR018303">
    <property type="entry name" value="ATPase_P-typ_P_site"/>
</dbReference>
<dbReference type="SFLD" id="SFLDG00002">
    <property type="entry name" value="C1.7:_P-type_atpase_like"/>
    <property type="match status" value="1"/>
</dbReference>
<dbReference type="InterPro" id="IPR023214">
    <property type="entry name" value="HAD_sf"/>
</dbReference>
<comment type="function">
    <text evidence="20">Catalyzes the hydrolysis of ATP coupled with the transport of calcium.</text>
</comment>
<dbReference type="InterPro" id="IPR023299">
    <property type="entry name" value="ATPase_P-typ_cyto_dom_N"/>
</dbReference>
<evidence type="ECO:0000256" key="18">
    <source>
        <dbReference type="ARBA" id="ARBA00047282"/>
    </source>
</evidence>
<proteinExistence type="inferred from homology"/>
<dbReference type="InterPro" id="IPR006068">
    <property type="entry name" value="ATPase_P-typ_cation-transptr_C"/>
</dbReference>
<keyword evidence="22" id="KW-1185">Reference proteome</keyword>
<feature type="transmembrane region" description="Helical" evidence="20">
    <location>
        <begin position="862"/>
        <end position="880"/>
    </location>
</feature>
<feature type="transmembrane region" description="Helical" evidence="20">
    <location>
        <begin position="158"/>
        <end position="174"/>
    </location>
</feature>
<dbReference type="SUPFAM" id="SSF81653">
    <property type="entry name" value="Calcium ATPase, transduction domain A"/>
    <property type="match status" value="1"/>
</dbReference>
<dbReference type="WBParaSite" id="MBELARI_LOCUS17214">
    <property type="protein sequence ID" value="MBELARI_LOCUS17214"/>
    <property type="gene ID" value="MBELARI_LOCUS17214"/>
</dbReference>
<keyword evidence="8 20" id="KW-0547">Nucleotide-binding</keyword>
<evidence type="ECO:0000256" key="6">
    <source>
        <dbReference type="ARBA" id="ARBA00022692"/>
    </source>
</evidence>
<keyword evidence="14 20" id="KW-1133">Transmembrane helix</keyword>
<evidence type="ECO:0000256" key="1">
    <source>
        <dbReference type="ARBA" id="ARBA00004166"/>
    </source>
</evidence>
<feature type="transmembrane region" description="Helical" evidence="20">
    <location>
        <begin position="900"/>
        <end position="918"/>
    </location>
</feature>
<dbReference type="GO" id="GO:0033017">
    <property type="term" value="C:sarcoplasmic reticulum membrane"/>
    <property type="evidence" value="ECO:0007669"/>
    <property type="project" value="UniProtKB-SubCell"/>
</dbReference>
<evidence type="ECO:0000256" key="3">
    <source>
        <dbReference type="ARBA" id="ARBA00005675"/>
    </source>
</evidence>
<dbReference type="SFLD" id="SFLDF00027">
    <property type="entry name" value="p-type_atpase"/>
    <property type="match status" value="1"/>
</dbReference>
<dbReference type="SUPFAM" id="SSF56784">
    <property type="entry name" value="HAD-like"/>
    <property type="match status" value="1"/>
</dbReference>
<evidence type="ECO:0000256" key="12">
    <source>
        <dbReference type="ARBA" id="ARBA00022951"/>
    </source>
</evidence>
<dbReference type="Pfam" id="PF13246">
    <property type="entry name" value="Cation_ATPase"/>
    <property type="match status" value="1"/>
</dbReference>
<dbReference type="AlphaFoldDB" id="A0AAF3ETS5"/>
<evidence type="ECO:0000256" key="19">
    <source>
        <dbReference type="ARBA" id="ARBA00047330"/>
    </source>
</evidence>
<dbReference type="FunFam" id="3.40.1110.10:FF:000006">
    <property type="entry name" value="Calcium-transporting ATPase"/>
    <property type="match status" value="1"/>
</dbReference>
<feature type="transmembrane region" description="Helical" evidence="20">
    <location>
        <begin position="830"/>
        <end position="850"/>
    </location>
</feature>
<evidence type="ECO:0000256" key="8">
    <source>
        <dbReference type="ARBA" id="ARBA00022741"/>
    </source>
</evidence>
<evidence type="ECO:0000256" key="2">
    <source>
        <dbReference type="ARBA" id="ARBA00004326"/>
    </source>
</evidence>
<dbReference type="GO" id="GO:0005388">
    <property type="term" value="F:P-type calcium transporter activity"/>
    <property type="evidence" value="ECO:0007669"/>
    <property type="project" value="UniProtKB-EC"/>
</dbReference>
<keyword evidence="16 20" id="KW-0406">Ion transport</keyword>
<evidence type="ECO:0000313" key="22">
    <source>
        <dbReference type="Proteomes" id="UP000887575"/>
    </source>
</evidence>
<dbReference type="Gene3D" id="1.20.1110.10">
    <property type="entry name" value="Calcium-transporting ATPase, transmembrane domain"/>
    <property type="match status" value="1"/>
</dbReference>
<dbReference type="EC" id="7.2.2.10" evidence="20"/>
<accession>A0AAF3ETS5</accession>
<dbReference type="InterPro" id="IPR044492">
    <property type="entry name" value="P_typ_ATPase_HD_dom"/>
</dbReference>
<comment type="subcellular location">
    <subcellularLocation>
        <location evidence="1">Golgi apparatus</location>
        <location evidence="1">trans-Golgi network membrane</location>
        <topology evidence="1">Multi-pass membrane protein</topology>
    </subcellularLocation>
    <subcellularLocation>
        <location evidence="20">Membrane</location>
        <topology evidence="20">Multi-pass membrane protein</topology>
    </subcellularLocation>
    <subcellularLocation>
        <location evidence="2">Sarcoplasmic reticulum membrane</location>
        <topology evidence="2">Multi-pass membrane protein</topology>
    </subcellularLocation>
</comment>
<evidence type="ECO:0000256" key="4">
    <source>
        <dbReference type="ARBA" id="ARBA00022448"/>
    </source>
</evidence>
<keyword evidence="9 20" id="KW-0106">Calcium</keyword>
<dbReference type="GO" id="GO:0005524">
    <property type="term" value="F:ATP binding"/>
    <property type="evidence" value="ECO:0007669"/>
    <property type="project" value="UniProtKB-KW"/>
</dbReference>
<comment type="catalytic activity">
    <reaction evidence="19">
        <text>Mn(2+)(in) + ATP + H2O = Mn(2+)(out) + ADP + phosphate + H(+)</text>
        <dbReference type="Rhea" id="RHEA:66820"/>
        <dbReference type="ChEBI" id="CHEBI:15377"/>
        <dbReference type="ChEBI" id="CHEBI:15378"/>
        <dbReference type="ChEBI" id="CHEBI:29035"/>
        <dbReference type="ChEBI" id="CHEBI:30616"/>
        <dbReference type="ChEBI" id="CHEBI:43474"/>
        <dbReference type="ChEBI" id="CHEBI:456216"/>
    </reaction>
    <physiologicalReaction direction="left-to-right" evidence="19">
        <dbReference type="Rhea" id="RHEA:66821"/>
    </physiologicalReaction>
</comment>
<dbReference type="Pfam" id="PF00690">
    <property type="entry name" value="Cation_ATPase_N"/>
    <property type="match status" value="1"/>
</dbReference>
<dbReference type="PROSITE" id="PS00154">
    <property type="entry name" value="ATPASE_E1_E2"/>
    <property type="match status" value="1"/>
</dbReference>
<sequence>MESIVIYFCCENTASSEEFRFANGSIFLAGLWDKNAPRPVSALFRVEGGGTVRTDLGKNIGVKTGGAAEDMVIETITAENASAHELQECVGMLRSDPVAGLSSAEATRRRQFHGFNEFEVNDPEPIWKKYVEQFKNPLILLLLSSAIVSILMKQFDDAISITVSVVIVVTVGFIQEYRSEKTLEQLSKLVPPACHVLRDGREHEMLARELVPGDVVLLNTGDRVPADVRLIEASDLQIDESSLTGETEPKHKVTNAIPRQSNGGHVEHMANVAFMGTLACSGRGRGLVIATASSSHFGEVFIMMQEQESPKTPLQKSMDHLGKQLSIYSFGVIGLIFVIGLVQGRNVLDMFTIGVSLAVAAIPEGLPIVVAVTLAIGVMRMANRRAVVKKMPAVETLGCVTVICSDKTGTLTKNEMTAVVVVTAEGRRAEVTGLGYSLDGGSCTYEGQLVSGWSHPEVSAIIEAGAVCNNAAIVGESVIGQPTEGALVVLAKKAGLESCRLAYTRQKEIAFTHENKWMAVQCINQQGQIMNFCKGATDRIIDICDSYLSADGRRIPLDPQTRKRINDGACAVASQGLRVLGLCRGESMQSLQLLGMVGMWDPPRPGATEAIEVVKSSGVDVKLITGDSRETAQSIGERLGIHSTSDMCLSGQQIEQMSEHDLEMVIRQVTIIYRATPRHKLKIVKALQTLGEVVAMTGDGVNDAAALKKADIGIAMGISGTDVCKEAADMVLCDDDFSTLEHAIEEGKGIYHNITNFVRFQLSTSVAALSLIAASTIFHFENPLNAMQILWINIIMDGPPAQSLGVEPVDADIIRQKPRNTKQPMLNGRLIAHILSSAAIIVLGTLWVFYKEMSADNKITPRDTTMTFTCFVLYDMWNALSCRSSRKMIWEIGLLRNRMFCLAVSGSLLCQLAVIYWAPLQHVFQTEALSAYDLVFLTILSSSVFVFNETRKYIELRHGNELPSAGKGDFVPTDIKTT</sequence>
<dbReference type="PANTHER" id="PTHR42861">
    <property type="entry name" value="CALCIUM-TRANSPORTING ATPASE"/>
    <property type="match status" value="1"/>
</dbReference>
<dbReference type="Gene3D" id="2.70.150.10">
    <property type="entry name" value="Calcium-transporting ATPase, cytoplasmic transduction domain A"/>
    <property type="match status" value="1"/>
</dbReference>
<dbReference type="SFLD" id="SFLDS00003">
    <property type="entry name" value="Haloacid_Dehalogenase"/>
    <property type="match status" value="1"/>
</dbReference>
<evidence type="ECO:0000259" key="21">
    <source>
        <dbReference type="SMART" id="SM00831"/>
    </source>
</evidence>
<dbReference type="GO" id="GO:0005794">
    <property type="term" value="C:Golgi apparatus"/>
    <property type="evidence" value="ECO:0007669"/>
    <property type="project" value="UniProtKB-SubCell"/>
</dbReference>
<comment type="catalytic activity">
    <reaction evidence="18">
        <text>Ca(2+)(in) + ATP + H2O = Ca(2+)(out) + ADP + phosphate + H(+)</text>
        <dbReference type="Rhea" id="RHEA:18105"/>
        <dbReference type="ChEBI" id="CHEBI:15377"/>
        <dbReference type="ChEBI" id="CHEBI:15378"/>
        <dbReference type="ChEBI" id="CHEBI:29108"/>
        <dbReference type="ChEBI" id="CHEBI:30616"/>
        <dbReference type="ChEBI" id="CHEBI:43474"/>
        <dbReference type="ChEBI" id="CHEBI:456216"/>
        <dbReference type="EC" id="7.2.2.10"/>
    </reaction>
    <physiologicalReaction direction="left-to-right" evidence="18">
        <dbReference type="Rhea" id="RHEA:18106"/>
    </physiologicalReaction>
</comment>
<dbReference type="Gene3D" id="3.40.1110.10">
    <property type="entry name" value="Calcium-transporting ATPase, cytoplasmic domain N"/>
    <property type="match status" value="1"/>
</dbReference>
<feature type="transmembrane region" description="Helical" evidence="20">
    <location>
        <begin position="350"/>
        <end position="376"/>
    </location>
</feature>
<keyword evidence="5 20" id="KW-0109">Calcium transport</keyword>
<dbReference type="NCBIfam" id="TIGR01494">
    <property type="entry name" value="ATPase_P-type"/>
    <property type="match status" value="3"/>
</dbReference>
<comment type="similarity">
    <text evidence="3">Belongs to the cation transport ATPase (P-type) (TC 3.A.3) family. Type IIA subfamily.</text>
</comment>
<feature type="domain" description="Cation-transporting P-type ATPase N-terminal" evidence="21">
    <location>
        <begin position="80"/>
        <end position="154"/>
    </location>
</feature>
<evidence type="ECO:0000256" key="13">
    <source>
        <dbReference type="ARBA" id="ARBA00022967"/>
    </source>
</evidence>
<keyword evidence="4 20" id="KW-0813">Transport</keyword>
<dbReference type="InterPro" id="IPR036412">
    <property type="entry name" value="HAD-like_sf"/>
</dbReference>
<keyword evidence="11" id="KW-0460">Magnesium</keyword>
<evidence type="ECO:0000256" key="10">
    <source>
        <dbReference type="ARBA" id="ARBA00022840"/>
    </source>
</evidence>
<protein>
    <recommendedName>
        <fullName evidence="20">Calcium-transporting ATPase</fullName>
        <ecNumber evidence="20">7.2.2.10</ecNumber>
    </recommendedName>
</protein>
<keyword evidence="13" id="KW-1278">Translocase</keyword>
<organism evidence="22 23">
    <name type="scientific">Mesorhabditis belari</name>
    <dbReference type="NCBI Taxonomy" id="2138241"/>
    <lineage>
        <taxon>Eukaryota</taxon>
        <taxon>Metazoa</taxon>
        <taxon>Ecdysozoa</taxon>
        <taxon>Nematoda</taxon>
        <taxon>Chromadorea</taxon>
        <taxon>Rhabditida</taxon>
        <taxon>Rhabditina</taxon>
        <taxon>Rhabditomorpha</taxon>
        <taxon>Rhabditoidea</taxon>
        <taxon>Rhabditidae</taxon>
        <taxon>Mesorhabditinae</taxon>
        <taxon>Mesorhabditis</taxon>
    </lineage>
</organism>
<dbReference type="Pfam" id="PF00689">
    <property type="entry name" value="Cation_ATPase_C"/>
    <property type="match status" value="1"/>
</dbReference>
<dbReference type="Gene3D" id="3.40.50.1000">
    <property type="entry name" value="HAD superfamily/HAD-like"/>
    <property type="match status" value="1"/>
</dbReference>
<evidence type="ECO:0000256" key="11">
    <source>
        <dbReference type="ARBA" id="ARBA00022842"/>
    </source>
</evidence>
<name>A0AAF3ETS5_9BILA</name>
<reference evidence="23" key="1">
    <citation type="submission" date="2024-02" db="UniProtKB">
        <authorList>
            <consortium name="WormBaseParasite"/>
        </authorList>
    </citation>
    <scope>IDENTIFICATION</scope>
</reference>
<dbReference type="GO" id="GO:0046872">
    <property type="term" value="F:metal ion binding"/>
    <property type="evidence" value="ECO:0007669"/>
    <property type="project" value="UniProtKB-KW"/>
</dbReference>
<evidence type="ECO:0000256" key="17">
    <source>
        <dbReference type="ARBA" id="ARBA00023136"/>
    </source>
</evidence>
<keyword evidence="6 20" id="KW-0812">Transmembrane</keyword>
<dbReference type="InterPro" id="IPR006413">
    <property type="entry name" value="P-type_ATPase_IIA_PMR1"/>
</dbReference>
<dbReference type="PRINTS" id="PR00120">
    <property type="entry name" value="HATPASE"/>
</dbReference>
<dbReference type="FunFam" id="2.70.150.10:FF:000008">
    <property type="entry name" value="Calcium-transporting ATPase"/>
    <property type="match status" value="1"/>
</dbReference>
<evidence type="ECO:0000256" key="16">
    <source>
        <dbReference type="ARBA" id="ARBA00023065"/>
    </source>
</evidence>
<dbReference type="InterPro" id="IPR023298">
    <property type="entry name" value="ATPase_P-typ_TM_dom_sf"/>
</dbReference>
<evidence type="ECO:0000256" key="15">
    <source>
        <dbReference type="ARBA" id="ARBA00023034"/>
    </source>
</evidence>
<dbReference type="Pfam" id="PF00122">
    <property type="entry name" value="E1-E2_ATPase"/>
    <property type="match status" value="1"/>
</dbReference>
<dbReference type="InterPro" id="IPR001757">
    <property type="entry name" value="P_typ_ATPase"/>
</dbReference>